<reference evidence="2" key="1">
    <citation type="submission" date="2023-03" db="EMBL/GenBank/DDBJ databases">
        <title>Massive genome expansion in bonnet fungi (Mycena s.s.) driven by repeated elements and novel gene families across ecological guilds.</title>
        <authorList>
            <consortium name="Lawrence Berkeley National Laboratory"/>
            <person name="Harder C.B."/>
            <person name="Miyauchi S."/>
            <person name="Viragh M."/>
            <person name="Kuo A."/>
            <person name="Thoen E."/>
            <person name="Andreopoulos B."/>
            <person name="Lu D."/>
            <person name="Skrede I."/>
            <person name="Drula E."/>
            <person name="Henrissat B."/>
            <person name="Morin E."/>
            <person name="Kohler A."/>
            <person name="Barry K."/>
            <person name="LaButti K."/>
            <person name="Morin E."/>
            <person name="Salamov A."/>
            <person name="Lipzen A."/>
            <person name="Mereny Z."/>
            <person name="Hegedus B."/>
            <person name="Baldrian P."/>
            <person name="Stursova M."/>
            <person name="Weitz H."/>
            <person name="Taylor A."/>
            <person name="Grigoriev I.V."/>
            <person name="Nagy L.G."/>
            <person name="Martin F."/>
            <person name="Kauserud H."/>
        </authorList>
    </citation>
    <scope>NUCLEOTIDE SEQUENCE</scope>
    <source>
        <strain evidence="2">CBHHK182m</strain>
    </source>
</reference>
<name>A0AAD7N320_9AGAR</name>
<gene>
    <name evidence="2" type="ORF">B0H16DRAFT_1464163</name>
</gene>
<sequence length="220" mass="23778">MNPRTPTPPGGVELRLPPSYALISNITSWEGDHHGLRRLKWSRKGGLITAHLWQVADTQTFELPELGDSINLCLGLRIGEIGWWKYVPEASHPAAYTAGKGHDRGFMAFDGLFHLVLCGASLGAGAGRNFFLAAGSQKHAEKLKEMRVTGMQILTLPKEQRKCAAPSQRRANAMASVGPTPVKRHEPTVMALAGCDTKTKDRGQIIPPGGVEPPTPSCTL</sequence>
<evidence type="ECO:0000313" key="2">
    <source>
        <dbReference type="EMBL" id="KAJ7742299.1"/>
    </source>
</evidence>
<accession>A0AAD7N320</accession>
<dbReference type="AlphaFoldDB" id="A0AAD7N320"/>
<feature type="region of interest" description="Disordered" evidence="1">
    <location>
        <begin position="201"/>
        <end position="220"/>
    </location>
</feature>
<evidence type="ECO:0000256" key="1">
    <source>
        <dbReference type="SAM" id="MobiDB-lite"/>
    </source>
</evidence>
<proteinExistence type="predicted"/>
<comment type="caution">
    <text evidence="2">The sequence shown here is derived from an EMBL/GenBank/DDBJ whole genome shotgun (WGS) entry which is preliminary data.</text>
</comment>
<keyword evidence="3" id="KW-1185">Reference proteome</keyword>
<protein>
    <submittedName>
        <fullName evidence="2">Uncharacterized protein</fullName>
    </submittedName>
</protein>
<dbReference type="EMBL" id="JARKIB010000095">
    <property type="protein sequence ID" value="KAJ7742299.1"/>
    <property type="molecule type" value="Genomic_DNA"/>
</dbReference>
<organism evidence="2 3">
    <name type="scientific">Mycena metata</name>
    <dbReference type="NCBI Taxonomy" id="1033252"/>
    <lineage>
        <taxon>Eukaryota</taxon>
        <taxon>Fungi</taxon>
        <taxon>Dikarya</taxon>
        <taxon>Basidiomycota</taxon>
        <taxon>Agaricomycotina</taxon>
        <taxon>Agaricomycetes</taxon>
        <taxon>Agaricomycetidae</taxon>
        <taxon>Agaricales</taxon>
        <taxon>Marasmiineae</taxon>
        <taxon>Mycenaceae</taxon>
        <taxon>Mycena</taxon>
    </lineage>
</organism>
<evidence type="ECO:0000313" key="3">
    <source>
        <dbReference type="Proteomes" id="UP001215598"/>
    </source>
</evidence>
<feature type="compositionally biased region" description="Pro residues" evidence="1">
    <location>
        <begin position="210"/>
        <end position="220"/>
    </location>
</feature>
<dbReference type="Proteomes" id="UP001215598">
    <property type="component" value="Unassembled WGS sequence"/>
</dbReference>